<organism evidence="2 3">
    <name type="scientific">Crassaminicella indica</name>
    <dbReference type="NCBI Taxonomy" id="2855394"/>
    <lineage>
        <taxon>Bacteria</taxon>
        <taxon>Bacillati</taxon>
        <taxon>Bacillota</taxon>
        <taxon>Clostridia</taxon>
        <taxon>Eubacteriales</taxon>
        <taxon>Clostridiaceae</taxon>
        <taxon>Crassaminicella</taxon>
    </lineage>
</organism>
<reference evidence="2" key="1">
    <citation type="submission" date="2021-07" db="EMBL/GenBank/DDBJ databases">
        <title>Complete genome sequence of Crassaminicella sp. 143-21, isolated from a deep-sea hydrothermal vent.</title>
        <authorList>
            <person name="Li X."/>
        </authorList>
    </citation>
    <scope>NUCLEOTIDE SEQUENCE</scope>
    <source>
        <strain evidence="2">143-21</strain>
    </source>
</reference>
<evidence type="ECO:0000256" key="1">
    <source>
        <dbReference type="SAM" id="Phobius"/>
    </source>
</evidence>
<keyword evidence="3" id="KW-1185">Reference proteome</keyword>
<dbReference type="Proteomes" id="UP000886818">
    <property type="component" value="Chromosome"/>
</dbReference>
<name>A0ABX8RDM4_9CLOT</name>
<sequence length="97" mass="11675">MAFVKQLGLFLRFIYGYLIGFIFISVIYIVVGITVILFHPEPFSIFVIEYIQEVDHYKLKITLLGHLVMAVFGIFEWIKCKNELKRRKKKRRKRTYE</sequence>
<dbReference type="EMBL" id="CP078093">
    <property type="protein sequence ID" value="QXM06871.1"/>
    <property type="molecule type" value="Genomic_DNA"/>
</dbReference>
<feature type="transmembrane region" description="Helical" evidence="1">
    <location>
        <begin position="59"/>
        <end position="78"/>
    </location>
</feature>
<evidence type="ECO:0000313" key="2">
    <source>
        <dbReference type="EMBL" id="QXM06871.1"/>
    </source>
</evidence>
<accession>A0ABX8RDM4</accession>
<keyword evidence="1" id="KW-1133">Transmembrane helix</keyword>
<evidence type="ECO:0000313" key="3">
    <source>
        <dbReference type="Proteomes" id="UP000886818"/>
    </source>
</evidence>
<keyword evidence="1" id="KW-0472">Membrane</keyword>
<gene>
    <name evidence="2" type="ORF">KVH43_03875</name>
</gene>
<dbReference type="RefSeq" id="WP_218283564.1">
    <property type="nucleotide sequence ID" value="NZ_CP078093.1"/>
</dbReference>
<feature type="transmembrane region" description="Helical" evidence="1">
    <location>
        <begin position="12"/>
        <end position="39"/>
    </location>
</feature>
<keyword evidence="1" id="KW-0812">Transmembrane</keyword>
<protein>
    <submittedName>
        <fullName evidence="2">Uncharacterized protein</fullName>
    </submittedName>
</protein>
<proteinExistence type="predicted"/>